<keyword evidence="4 6" id="KW-0813">Transport</keyword>
<dbReference type="Gene3D" id="3.60.15.10">
    <property type="entry name" value="Ribonuclease Z/Hydroxyacylglutathione hydrolase-like"/>
    <property type="match status" value="1"/>
</dbReference>
<gene>
    <name evidence="6" type="primary">pqqB</name>
    <name evidence="8" type="ORF">MQP27_45845</name>
</gene>
<evidence type="ECO:0000256" key="5">
    <source>
        <dbReference type="ARBA" id="ARBA00022905"/>
    </source>
</evidence>
<name>A0ABS9YMB7_9ACTN</name>
<evidence type="ECO:0000259" key="7">
    <source>
        <dbReference type="Pfam" id="PF12706"/>
    </source>
</evidence>
<keyword evidence="9" id="KW-1185">Reference proteome</keyword>
<dbReference type="Pfam" id="PF12706">
    <property type="entry name" value="Lactamase_B_2"/>
    <property type="match status" value="1"/>
</dbReference>
<protein>
    <recommendedName>
        <fullName evidence="3 6">Coenzyme PQQ synthesis protein B</fullName>
    </recommendedName>
    <alternativeName>
        <fullName evidence="6">Pyrroloquinoline quinone biosynthesis protein B</fullName>
    </alternativeName>
</protein>
<evidence type="ECO:0000313" key="8">
    <source>
        <dbReference type="EMBL" id="MCI3278413.1"/>
    </source>
</evidence>
<evidence type="ECO:0000256" key="3">
    <source>
        <dbReference type="ARBA" id="ARBA00015084"/>
    </source>
</evidence>
<evidence type="ECO:0000256" key="4">
    <source>
        <dbReference type="ARBA" id="ARBA00022448"/>
    </source>
</evidence>
<evidence type="ECO:0000256" key="2">
    <source>
        <dbReference type="ARBA" id="ARBA00008481"/>
    </source>
</evidence>
<sequence length="301" mass="32708">MQLRILGTAAGGGLPQWNCACPGCAGARRDPARRRLHDGLAFHGPDPASSWFLANATPDIAEQLESHPGLRPEAGQDRTPVVRVVLTDAELDHVLGLFRLREASRIEVWATEPVRRALLTRLHLADVLDPYTRLAWHDLPSTGQAPPADIAGLRVEAVPLSAKRPRYAADEPAHPAWSVALRVHDPSTGGTALYAPALATWSDAFDKETARADCLLLDGTFLDEDEPRRTGISERTASGMGHLPVEGPQGTARRLHRAAAEHRYYTHLNNTNPLTDPADPAHERLAGLGLRVAAERMLITL</sequence>
<reference evidence="8" key="1">
    <citation type="submission" date="2022-03" db="EMBL/GenBank/DDBJ databases">
        <title>Streptomyces 7R015 and 7R016 isolated from Barleria lupulina in Thailand.</title>
        <authorList>
            <person name="Kanchanasin P."/>
            <person name="Phongsopitanun W."/>
            <person name="Tanasupawat S."/>
        </authorList>
    </citation>
    <scope>NUCLEOTIDE SEQUENCE</scope>
    <source>
        <strain evidence="8">7R015</strain>
    </source>
</reference>
<dbReference type="Proteomes" id="UP001165269">
    <property type="component" value="Unassembled WGS sequence"/>
</dbReference>
<organism evidence="8 9">
    <name type="scientific">Streptomyces cylindrosporus</name>
    <dbReference type="NCBI Taxonomy" id="2927583"/>
    <lineage>
        <taxon>Bacteria</taxon>
        <taxon>Bacillati</taxon>
        <taxon>Actinomycetota</taxon>
        <taxon>Actinomycetes</taxon>
        <taxon>Kitasatosporales</taxon>
        <taxon>Streptomycetaceae</taxon>
        <taxon>Streptomyces</taxon>
    </lineage>
</organism>
<comment type="pathway">
    <text evidence="1 6">Cofactor biosynthesis; pyrroloquinoline quinone biosynthesis.</text>
</comment>
<feature type="domain" description="Metallo-beta-lactamase" evidence="7">
    <location>
        <begin position="51"/>
        <end position="267"/>
    </location>
</feature>
<dbReference type="InterPro" id="IPR001279">
    <property type="entry name" value="Metallo-B-lactamas"/>
</dbReference>
<dbReference type="InterPro" id="IPR036866">
    <property type="entry name" value="RibonucZ/Hydroxyglut_hydro"/>
</dbReference>
<proteinExistence type="inferred from homology"/>
<dbReference type="NCBIfam" id="TIGR02108">
    <property type="entry name" value="PQQ_syn_pqqB"/>
    <property type="match status" value="1"/>
</dbReference>
<comment type="caution">
    <text evidence="8">The sequence shown here is derived from an EMBL/GenBank/DDBJ whole genome shotgun (WGS) entry which is preliminary data.</text>
</comment>
<evidence type="ECO:0000256" key="6">
    <source>
        <dbReference type="HAMAP-Rule" id="MF_00653"/>
    </source>
</evidence>
<keyword evidence="5 6" id="KW-0884">PQQ biosynthesis</keyword>
<dbReference type="RefSeq" id="WP_242777031.1">
    <property type="nucleotide sequence ID" value="NZ_JALDAY010000019.1"/>
</dbReference>
<accession>A0ABS9YMB7</accession>
<evidence type="ECO:0000256" key="1">
    <source>
        <dbReference type="ARBA" id="ARBA00004886"/>
    </source>
</evidence>
<dbReference type="SUPFAM" id="SSF56281">
    <property type="entry name" value="Metallo-hydrolase/oxidoreductase"/>
    <property type="match status" value="1"/>
</dbReference>
<dbReference type="HAMAP" id="MF_00653">
    <property type="entry name" value="PQQ_syn_PqqB"/>
    <property type="match status" value="1"/>
</dbReference>
<comment type="function">
    <text evidence="6">May be involved in the transport of PQQ or its precursor to the periplasm.</text>
</comment>
<evidence type="ECO:0000313" key="9">
    <source>
        <dbReference type="Proteomes" id="UP001165269"/>
    </source>
</evidence>
<dbReference type="EMBL" id="JALDAY010000019">
    <property type="protein sequence ID" value="MCI3278413.1"/>
    <property type="molecule type" value="Genomic_DNA"/>
</dbReference>
<dbReference type="InterPro" id="IPR011842">
    <property type="entry name" value="PQQ_synth_PqqB"/>
</dbReference>
<comment type="similarity">
    <text evidence="2 6">Belongs to the PqqB family.</text>
</comment>